<sequence length="194" mass="22570">MTRASPNSINQRLDDMFSMFSPHIINYEPPRGFVVPKFTMYNGMSDPFDHIMHFRNLMTLDIGNGALMCKIFKRSISPGMPFFESIAKKPPITMDDLFSISYERLLPHIRDLSDFRSEPIKKDPDRRDWNRRCSYHKDHDHTHRIMQEFALLGGETYQGRTPKIVCSHNHRAKRDDVRGNRPSPCISGSSQSCH</sequence>
<dbReference type="EMBL" id="QGNW01000768">
    <property type="protein sequence ID" value="RVW62558.1"/>
    <property type="molecule type" value="Genomic_DNA"/>
</dbReference>
<protein>
    <submittedName>
        <fullName evidence="2">Uncharacterized protein</fullName>
    </submittedName>
</protein>
<evidence type="ECO:0000313" key="2">
    <source>
        <dbReference type="EMBL" id="RVW62558.1"/>
    </source>
</evidence>
<name>A0A438FRH6_VITVI</name>
<proteinExistence type="predicted"/>
<organism evidence="2 3">
    <name type="scientific">Vitis vinifera</name>
    <name type="common">Grape</name>
    <dbReference type="NCBI Taxonomy" id="29760"/>
    <lineage>
        <taxon>Eukaryota</taxon>
        <taxon>Viridiplantae</taxon>
        <taxon>Streptophyta</taxon>
        <taxon>Embryophyta</taxon>
        <taxon>Tracheophyta</taxon>
        <taxon>Spermatophyta</taxon>
        <taxon>Magnoliopsida</taxon>
        <taxon>eudicotyledons</taxon>
        <taxon>Gunneridae</taxon>
        <taxon>Pentapetalae</taxon>
        <taxon>rosids</taxon>
        <taxon>Vitales</taxon>
        <taxon>Vitaceae</taxon>
        <taxon>Viteae</taxon>
        <taxon>Vitis</taxon>
    </lineage>
</organism>
<dbReference type="AlphaFoldDB" id="A0A438FRH6"/>
<evidence type="ECO:0000256" key="1">
    <source>
        <dbReference type="SAM" id="MobiDB-lite"/>
    </source>
</evidence>
<accession>A0A438FRH6</accession>
<feature type="region of interest" description="Disordered" evidence="1">
    <location>
        <begin position="168"/>
        <end position="194"/>
    </location>
</feature>
<gene>
    <name evidence="2" type="ORF">CK203_063142</name>
</gene>
<dbReference type="Proteomes" id="UP000288805">
    <property type="component" value="Unassembled WGS sequence"/>
</dbReference>
<evidence type="ECO:0000313" key="3">
    <source>
        <dbReference type="Proteomes" id="UP000288805"/>
    </source>
</evidence>
<comment type="caution">
    <text evidence="2">The sequence shown here is derived from an EMBL/GenBank/DDBJ whole genome shotgun (WGS) entry which is preliminary data.</text>
</comment>
<reference evidence="2 3" key="1">
    <citation type="journal article" date="2018" name="PLoS Genet.">
        <title>Population sequencing reveals clonal diversity and ancestral inbreeding in the grapevine cultivar Chardonnay.</title>
        <authorList>
            <person name="Roach M.J."/>
            <person name="Johnson D.L."/>
            <person name="Bohlmann J."/>
            <person name="van Vuuren H.J."/>
            <person name="Jones S.J."/>
            <person name="Pretorius I.S."/>
            <person name="Schmidt S.A."/>
            <person name="Borneman A.R."/>
        </authorList>
    </citation>
    <scope>NUCLEOTIDE SEQUENCE [LARGE SCALE GENOMIC DNA]</scope>
    <source>
        <strain evidence="3">cv. Chardonnay</strain>
        <tissue evidence="2">Leaf</tissue>
    </source>
</reference>